<sequence>MLDFFVGESQIAYDFNYIAGVDEVGRGPVAGPIVAAAVIMDPKKSPIKGIADSKLLTHKKRVELREKIIRDAIAFNIAEISRFEIDRIGIQRANEKVLMKATLGLKTNPDFVFIDYFKLPNLKIPNESIVKGDLNNYSIACASIIAKVYRDGLMDKAHENYPEYNFCKNKGYLTKFHLDAILEHGFSDLHRESFWPMRELIHE</sequence>
<evidence type="ECO:0000256" key="13">
    <source>
        <dbReference type="ARBA" id="ARBA00023211"/>
    </source>
</evidence>
<dbReference type="NCBIfam" id="NF000595">
    <property type="entry name" value="PRK00015.1-3"/>
    <property type="match status" value="1"/>
</dbReference>
<comment type="cofactor">
    <cofactor evidence="14 15">
        <name>Mn(2+)</name>
        <dbReference type="ChEBI" id="CHEBI:29035"/>
    </cofactor>
    <cofactor evidence="14 15">
        <name>Mg(2+)</name>
        <dbReference type="ChEBI" id="CHEBI:18420"/>
    </cofactor>
    <text evidence="14 15">Manganese or magnesium. Binds 1 divalent metal ion per monomer in the absence of substrate. May bind a second metal ion after substrate binding.</text>
</comment>
<evidence type="ECO:0000256" key="8">
    <source>
        <dbReference type="ARBA" id="ARBA00022490"/>
    </source>
</evidence>
<protein>
    <recommendedName>
        <fullName evidence="7 14">Ribonuclease HII</fullName>
        <shortName evidence="14">RNase HII</shortName>
        <ecNumber evidence="6 14">3.1.26.4</ecNumber>
    </recommendedName>
</protein>
<evidence type="ECO:0000256" key="4">
    <source>
        <dbReference type="ARBA" id="ARBA00004496"/>
    </source>
</evidence>
<dbReference type="GO" id="GO:0005737">
    <property type="term" value="C:cytoplasm"/>
    <property type="evidence" value="ECO:0007669"/>
    <property type="project" value="UniProtKB-SubCell"/>
</dbReference>
<evidence type="ECO:0000256" key="9">
    <source>
        <dbReference type="ARBA" id="ARBA00022722"/>
    </source>
</evidence>
<organism evidence="18 19">
    <name type="scientific">candidate division CPR2 bacterium GW2011_GWC1_41_48</name>
    <dbReference type="NCBI Taxonomy" id="1618344"/>
    <lineage>
        <taxon>Bacteria</taxon>
        <taxon>Bacteria division CPR2</taxon>
    </lineage>
</organism>
<keyword evidence="12 14" id="KW-0378">Hydrolase</keyword>
<dbReference type="InterPro" id="IPR024567">
    <property type="entry name" value="RNase_HII/HIII_dom"/>
</dbReference>
<dbReference type="InterPro" id="IPR001352">
    <property type="entry name" value="RNase_HII/HIII"/>
</dbReference>
<dbReference type="GO" id="GO:0004523">
    <property type="term" value="F:RNA-DNA hybrid ribonuclease activity"/>
    <property type="evidence" value="ECO:0007669"/>
    <property type="project" value="UniProtKB-UniRule"/>
</dbReference>
<evidence type="ECO:0000256" key="3">
    <source>
        <dbReference type="ARBA" id="ARBA00004065"/>
    </source>
</evidence>
<comment type="caution">
    <text evidence="18">The sequence shown here is derived from an EMBL/GenBank/DDBJ whole genome shotgun (WGS) entry which is preliminary data.</text>
</comment>
<feature type="domain" description="RNase H type-2" evidence="17">
    <location>
        <begin position="16"/>
        <end position="203"/>
    </location>
</feature>
<accession>A0A0G0Z7R2</accession>
<dbReference type="SUPFAM" id="SSF53098">
    <property type="entry name" value="Ribonuclease H-like"/>
    <property type="match status" value="1"/>
</dbReference>
<dbReference type="Proteomes" id="UP000033869">
    <property type="component" value="Unassembled WGS sequence"/>
</dbReference>
<evidence type="ECO:0000256" key="12">
    <source>
        <dbReference type="ARBA" id="ARBA00022801"/>
    </source>
</evidence>
<dbReference type="GO" id="GO:0003723">
    <property type="term" value="F:RNA binding"/>
    <property type="evidence" value="ECO:0007669"/>
    <property type="project" value="UniProtKB-UniRule"/>
</dbReference>
<dbReference type="Gene3D" id="3.30.420.10">
    <property type="entry name" value="Ribonuclease H-like superfamily/Ribonuclease H"/>
    <property type="match status" value="1"/>
</dbReference>
<evidence type="ECO:0000256" key="1">
    <source>
        <dbReference type="ARBA" id="ARBA00000077"/>
    </source>
</evidence>
<feature type="binding site" evidence="14 15">
    <location>
        <position position="115"/>
    </location>
    <ligand>
        <name>a divalent metal cation</name>
        <dbReference type="ChEBI" id="CHEBI:60240"/>
    </ligand>
</feature>
<evidence type="ECO:0000313" key="18">
    <source>
        <dbReference type="EMBL" id="KKS09063.1"/>
    </source>
</evidence>
<dbReference type="PATRIC" id="fig|1618344.3.peg.771"/>
<comment type="similarity">
    <text evidence="5 14 16">Belongs to the RNase HII family.</text>
</comment>
<dbReference type="GO" id="GO:0043137">
    <property type="term" value="P:DNA replication, removal of RNA primer"/>
    <property type="evidence" value="ECO:0007669"/>
    <property type="project" value="TreeGrafter"/>
</dbReference>
<keyword evidence="10 14" id="KW-0479">Metal-binding</keyword>
<evidence type="ECO:0000256" key="15">
    <source>
        <dbReference type="PROSITE-ProRule" id="PRU01319"/>
    </source>
</evidence>
<feature type="binding site" evidence="14 15">
    <location>
        <position position="22"/>
    </location>
    <ligand>
        <name>a divalent metal cation</name>
        <dbReference type="ChEBI" id="CHEBI:60240"/>
    </ligand>
</feature>
<evidence type="ECO:0000259" key="17">
    <source>
        <dbReference type="PROSITE" id="PS51975"/>
    </source>
</evidence>
<dbReference type="Pfam" id="PF01351">
    <property type="entry name" value="RNase_HII"/>
    <property type="match status" value="1"/>
</dbReference>
<evidence type="ECO:0000256" key="11">
    <source>
        <dbReference type="ARBA" id="ARBA00022759"/>
    </source>
</evidence>
<dbReference type="PANTHER" id="PTHR10954:SF18">
    <property type="entry name" value="RIBONUCLEASE HII"/>
    <property type="match status" value="1"/>
</dbReference>
<gene>
    <name evidence="14" type="primary">rnhB</name>
    <name evidence="18" type="ORF">UU65_C0003G0118</name>
</gene>
<feature type="binding site" evidence="14 15">
    <location>
        <position position="23"/>
    </location>
    <ligand>
        <name>a divalent metal cation</name>
        <dbReference type="ChEBI" id="CHEBI:60240"/>
    </ligand>
</feature>
<keyword evidence="11 14" id="KW-0255">Endonuclease</keyword>
<keyword evidence="13 14" id="KW-0464">Manganese</keyword>
<evidence type="ECO:0000256" key="2">
    <source>
        <dbReference type="ARBA" id="ARBA00001946"/>
    </source>
</evidence>
<comment type="cofactor">
    <cofactor evidence="2">
        <name>Mg(2+)</name>
        <dbReference type="ChEBI" id="CHEBI:18420"/>
    </cofactor>
</comment>
<dbReference type="InterPro" id="IPR036397">
    <property type="entry name" value="RNaseH_sf"/>
</dbReference>
<comment type="subcellular location">
    <subcellularLocation>
        <location evidence="4 14">Cytoplasm</location>
    </subcellularLocation>
</comment>
<keyword evidence="9 14" id="KW-0540">Nuclease</keyword>
<dbReference type="GO" id="GO:0032299">
    <property type="term" value="C:ribonuclease H2 complex"/>
    <property type="evidence" value="ECO:0007669"/>
    <property type="project" value="TreeGrafter"/>
</dbReference>
<dbReference type="EC" id="3.1.26.4" evidence="6 14"/>
<proteinExistence type="inferred from homology"/>
<dbReference type="PROSITE" id="PS51975">
    <property type="entry name" value="RNASE_H_2"/>
    <property type="match status" value="1"/>
</dbReference>
<evidence type="ECO:0000256" key="5">
    <source>
        <dbReference type="ARBA" id="ARBA00007383"/>
    </source>
</evidence>
<dbReference type="PANTHER" id="PTHR10954">
    <property type="entry name" value="RIBONUCLEASE H2 SUBUNIT A"/>
    <property type="match status" value="1"/>
</dbReference>
<evidence type="ECO:0000256" key="16">
    <source>
        <dbReference type="RuleBase" id="RU003515"/>
    </source>
</evidence>
<comment type="catalytic activity">
    <reaction evidence="1 14 15 16">
        <text>Endonucleolytic cleavage to 5'-phosphomonoester.</text>
        <dbReference type="EC" id="3.1.26.4"/>
    </reaction>
</comment>
<evidence type="ECO:0000256" key="6">
    <source>
        <dbReference type="ARBA" id="ARBA00012180"/>
    </source>
</evidence>
<reference evidence="18 19" key="1">
    <citation type="journal article" date="2015" name="Nature">
        <title>rRNA introns, odd ribosomes, and small enigmatic genomes across a large radiation of phyla.</title>
        <authorList>
            <person name="Brown C.T."/>
            <person name="Hug L.A."/>
            <person name="Thomas B.C."/>
            <person name="Sharon I."/>
            <person name="Castelle C.J."/>
            <person name="Singh A."/>
            <person name="Wilkins M.J."/>
            <person name="Williams K.H."/>
            <person name="Banfield J.F."/>
        </authorList>
    </citation>
    <scope>NUCLEOTIDE SEQUENCE [LARGE SCALE GENOMIC DNA]</scope>
</reference>
<evidence type="ECO:0000256" key="7">
    <source>
        <dbReference type="ARBA" id="ARBA00019179"/>
    </source>
</evidence>
<dbReference type="GO" id="GO:0030145">
    <property type="term" value="F:manganese ion binding"/>
    <property type="evidence" value="ECO:0007669"/>
    <property type="project" value="UniProtKB-UniRule"/>
</dbReference>
<dbReference type="EMBL" id="LCBL01000003">
    <property type="protein sequence ID" value="KKS09063.1"/>
    <property type="molecule type" value="Genomic_DNA"/>
</dbReference>
<dbReference type="GO" id="GO:0006298">
    <property type="term" value="P:mismatch repair"/>
    <property type="evidence" value="ECO:0007669"/>
    <property type="project" value="TreeGrafter"/>
</dbReference>
<dbReference type="CDD" id="cd07182">
    <property type="entry name" value="RNase_HII_bacteria_HII_like"/>
    <property type="match status" value="1"/>
</dbReference>
<dbReference type="InterPro" id="IPR022898">
    <property type="entry name" value="RNase_HII"/>
</dbReference>
<dbReference type="HAMAP" id="MF_00052_B">
    <property type="entry name" value="RNase_HII_B"/>
    <property type="match status" value="1"/>
</dbReference>
<keyword evidence="8 14" id="KW-0963">Cytoplasm</keyword>
<name>A0A0G0Z7R2_UNCC2</name>
<dbReference type="InterPro" id="IPR012337">
    <property type="entry name" value="RNaseH-like_sf"/>
</dbReference>
<evidence type="ECO:0000256" key="14">
    <source>
        <dbReference type="HAMAP-Rule" id="MF_00052"/>
    </source>
</evidence>
<dbReference type="AlphaFoldDB" id="A0A0G0Z7R2"/>
<comment type="function">
    <text evidence="3 14 16">Endonuclease that specifically degrades the RNA of RNA-DNA hybrids.</text>
</comment>
<evidence type="ECO:0000256" key="10">
    <source>
        <dbReference type="ARBA" id="ARBA00022723"/>
    </source>
</evidence>
<evidence type="ECO:0000313" key="19">
    <source>
        <dbReference type="Proteomes" id="UP000033869"/>
    </source>
</evidence>